<proteinExistence type="predicted"/>
<name>A0A7S1QPE5_NEODS</name>
<evidence type="ECO:0000256" key="2">
    <source>
        <dbReference type="SAM" id="MobiDB-lite"/>
    </source>
</evidence>
<reference evidence="3" key="1">
    <citation type="submission" date="2021-01" db="EMBL/GenBank/DDBJ databases">
        <authorList>
            <person name="Corre E."/>
            <person name="Pelletier E."/>
            <person name="Niang G."/>
            <person name="Scheremetjew M."/>
            <person name="Finn R."/>
            <person name="Kale V."/>
            <person name="Holt S."/>
            <person name="Cochrane G."/>
            <person name="Meng A."/>
            <person name="Brown T."/>
            <person name="Cohen L."/>
        </authorList>
    </citation>
    <scope>NUCLEOTIDE SEQUENCE</scope>
    <source>
        <strain evidence="3">CCAP 1951/1</strain>
    </source>
</reference>
<feature type="region of interest" description="Disordered" evidence="2">
    <location>
        <begin position="177"/>
        <end position="200"/>
    </location>
</feature>
<organism evidence="3">
    <name type="scientific">Neobodo designis</name>
    <name type="common">Flagellated protozoan</name>
    <name type="synonym">Bodo designis</name>
    <dbReference type="NCBI Taxonomy" id="312471"/>
    <lineage>
        <taxon>Eukaryota</taxon>
        <taxon>Discoba</taxon>
        <taxon>Euglenozoa</taxon>
        <taxon>Kinetoplastea</taxon>
        <taxon>Metakinetoplastina</taxon>
        <taxon>Neobodonida</taxon>
        <taxon>Neobodo</taxon>
    </lineage>
</organism>
<evidence type="ECO:0000256" key="1">
    <source>
        <dbReference type="SAM" id="Coils"/>
    </source>
</evidence>
<dbReference type="AlphaFoldDB" id="A0A7S1QPE5"/>
<gene>
    <name evidence="3" type="ORF">NDES1114_LOCUS29484</name>
</gene>
<keyword evidence="1" id="KW-0175">Coiled coil</keyword>
<accession>A0A7S1QPE5</accession>
<protein>
    <submittedName>
        <fullName evidence="3">Uncharacterized protein</fullName>
    </submittedName>
</protein>
<feature type="coiled-coil region" evidence="1">
    <location>
        <begin position="11"/>
        <end position="62"/>
    </location>
</feature>
<dbReference type="EMBL" id="HBGF01044056">
    <property type="protein sequence ID" value="CAD9144508.1"/>
    <property type="molecule type" value="Transcribed_RNA"/>
</dbReference>
<sequence>MRRSSDDADEIAALNELVAEQRRTIRALLAQRAQDDRSDEKNQELTAKLSAARNEATAAAAAEADAHERARHAEAIADEARVLALQRETQARAEIEALHEQVLQLQVALAASEERVRITESEHVALLQQIKVSREAVIESQKALLQQRANEVEALRSCVDEQRTALASMESGATKCAPVGSAREAVQNSPRRQRIDRERM</sequence>
<evidence type="ECO:0000313" key="3">
    <source>
        <dbReference type="EMBL" id="CAD9144508.1"/>
    </source>
</evidence>